<dbReference type="AlphaFoldDB" id="A0A6H5ISY8"/>
<gene>
    <name evidence="1" type="ORF">TBRA_LOCUS11975</name>
</gene>
<organism evidence="1 2">
    <name type="scientific">Trichogramma brassicae</name>
    <dbReference type="NCBI Taxonomy" id="86971"/>
    <lineage>
        <taxon>Eukaryota</taxon>
        <taxon>Metazoa</taxon>
        <taxon>Ecdysozoa</taxon>
        <taxon>Arthropoda</taxon>
        <taxon>Hexapoda</taxon>
        <taxon>Insecta</taxon>
        <taxon>Pterygota</taxon>
        <taxon>Neoptera</taxon>
        <taxon>Endopterygota</taxon>
        <taxon>Hymenoptera</taxon>
        <taxon>Apocrita</taxon>
        <taxon>Proctotrupomorpha</taxon>
        <taxon>Chalcidoidea</taxon>
        <taxon>Trichogrammatidae</taxon>
        <taxon>Trichogramma</taxon>
    </lineage>
</organism>
<dbReference type="EMBL" id="CADCXV010001013">
    <property type="protein sequence ID" value="CAB0040247.1"/>
    <property type="molecule type" value="Genomic_DNA"/>
</dbReference>
<evidence type="ECO:0000313" key="2">
    <source>
        <dbReference type="Proteomes" id="UP000479190"/>
    </source>
</evidence>
<name>A0A6H5ISY8_9HYME</name>
<keyword evidence="2" id="KW-1185">Reference proteome</keyword>
<protein>
    <submittedName>
        <fullName evidence="1">Uncharacterized protein</fullName>
    </submittedName>
</protein>
<proteinExistence type="predicted"/>
<sequence length="92" mass="10481">MRWNAVSAPYRRHTMHRRNLAFKTTFSRGIQYSCRKCVAIKSSPVAARWRSAGTHKPRVAASYRALQASFNRLWSLNLINKASGRSTTEVAN</sequence>
<reference evidence="1 2" key="1">
    <citation type="submission" date="2020-02" db="EMBL/GenBank/DDBJ databases">
        <authorList>
            <person name="Ferguson B K."/>
        </authorList>
    </citation>
    <scope>NUCLEOTIDE SEQUENCE [LARGE SCALE GENOMIC DNA]</scope>
</reference>
<dbReference type="Proteomes" id="UP000479190">
    <property type="component" value="Unassembled WGS sequence"/>
</dbReference>
<evidence type="ECO:0000313" key="1">
    <source>
        <dbReference type="EMBL" id="CAB0040247.1"/>
    </source>
</evidence>
<accession>A0A6H5ISY8</accession>